<gene>
    <name evidence="2" type="ORF">Naga_100367g2</name>
</gene>
<feature type="compositionally biased region" description="Low complexity" evidence="1">
    <location>
        <begin position="24"/>
        <end position="37"/>
    </location>
</feature>
<dbReference type="OrthoDB" id="10634399at2759"/>
<feature type="region of interest" description="Disordered" evidence="1">
    <location>
        <begin position="1"/>
        <end position="84"/>
    </location>
</feature>
<accession>W7TMK9</accession>
<feature type="compositionally biased region" description="Pro residues" evidence="1">
    <location>
        <begin position="13"/>
        <end position="23"/>
    </location>
</feature>
<name>W7TMK9_9STRA</name>
<reference evidence="2 3" key="1">
    <citation type="journal article" date="2014" name="Mol. Plant">
        <title>Chromosome Scale Genome Assembly and Transcriptome Profiling of Nannochloropsis gaditana in Nitrogen Depletion.</title>
        <authorList>
            <person name="Corteggiani Carpinelli E."/>
            <person name="Telatin A."/>
            <person name="Vitulo N."/>
            <person name="Forcato C."/>
            <person name="D'Angelo M."/>
            <person name="Schiavon R."/>
            <person name="Vezzi A."/>
            <person name="Giacometti G.M."/>
            <person name="Morosinotto T."/>
            <person name="Valle G."/>
        </authorList>
    </citation>
    <scope>NUCLEOTIDE SEQUENCE [LARGE SCALE GENOMIC DNA]</scope>
    <source>
        <strain evidence="2 3">B-31</strain>
    </source>
</reference>
<evidence type="ECO:0000313" key="3">
    <source>
        <dbReference type="Proteomes" id="UP000019335"/>
    </source>
</evidence>
<sequence>MKGEGRSRSTGPDTPPHVPPTPPASSSLPSNRLYAEAARQRERLARRIADTRVPECTFHPTLVSRAASTSRTRPGDRASEIPFVDRAQSYQRHVESKLSALRKEQAAQEQPSFRPTLPVHTGKKGISVGLQRFCRPAPDNAMRDLFLWPRKFGHRGFRQNREKKPYLLC</sequence>
<proteinExistence type="predicted"/>
<dbReference type="AlphaFoldDB" id="W7TMK9"/>
<keyword evidence="3" id="KW-1185">Reference proteome</keyword>
<feature type="compositionally biased region" description="Basic and acidic residues" evidence="1">
    <location>
        <begin position="38"/>
        <end position="53"/>
    </location>
</feature>
<protein>
    <submittedName>
        <fullName evidence="2">Uncharacterized protein</fullName>
    </submittedName>
</protein>
<organism evidence="2 3">
    <name type="scientific">Nannochloropsis gaditana</name>
    <dbReference type="NCBI Taxonomy" id="72520"/>
    <lineage>
        <taxon>Eukaryota</taxon>
        <taxon>Sar</taxon>
        <taxon>Stramenopiles</taxon>
        <taxon>Ochrophyta</taxon>
        <taxon>Eustigmatophyceae</taxon>
        <taxon>Eustigmatales</taxon>
        <taxon>Monodopsidaceae</taxon>
        <taxon>Nannochloropsis</taxon>
    </lineage>
</organism>
<dbReference type="EMBL" id="AZIL01000344">
    <property type="protein sequence ID" value="EWM28340.1"/>
    <property type="molecule type" value="Genomic_DNA"/>
</dbReference>
<evidence type="ECO:0000313" key="2">
    <source>
        <dbReference type="EMBL" id="EWM28340.1"/>
    </source>
</evidence>
<evidence type="ECO:0000256" key="1">
    <source>
        <dbReference type="SAM" id="MobiDB-lite"/>
    </source>
</evidence>
<comment type="caution">
    <text evidence="2">The sequence shown here is derived from an EMBL/GenBank/DDBJ whole genome shotgun (WGS) entry which is preliminary data.</text>
</comment>
<dbReference type="Proteomes" id="UP000019335">
    <property type="component" value="Chromosome 5"/>
</dbReference>